<feature type="compositionally biased region" description="Polar residues" evidence="4">
    <location>
        <begin position="21"/>
        <end position="30"/>
    </location>
</feature>
<evidence type="ECO:0000256" key="4">
    <source>
        <dbReference type="SAM" id="MobiDB-lite"/>
    </source>
</evidence>
<feature type="compositionally biased region" description="Polar residues" evidence="4">
    <location>
        <begin position="78"/>
        <end position="94"/>
    </location>
</feature>
<organism evidence="5 6">
    <name type="scientific">Ditylenchus dipsaci</name>
    <dbReference type="NCBI Taxonomy" id="166011"/>
    <lineage>
        <taxon>Eukaryota</taxon>
        <taxon>Metazoa</taxon>
        <taxon>Ecdysozoa</taxon>
        <taxon>Nematoda</taxon>
        <taxon>Chromadorea</taxon>
        <taxon>Rhabditida</taxon>
        <taxon>Tylenchina</taxon>
        <taxon>Tylenchomorpha</taxon>
        <taxon>Sphaerularioidea</taxon>
        <taxon>Anguinidae</taxon>
        <taxon>Anguininae</taxon>
        <taxon>Ditylenchus</taxon>
    </lineage>
</organism>
<feature type="compositionally biased region" description="Basic residues" evidence="4">
    <location>
        <begin position="103"/>
        <end position="139"/>
    </location>
</feature>
<dbReference type="WBParaSite" id="jg14948">
    <property type="protein sequence ID" value="jg14948"/>
    <property type="gene ID" value="jg14948"/>
</dbReference>
<dbReference type="GO" id="GO:0008270">
    <property type="term" value="F:zinc ion binding"/>
    <property type="evidence" value="ECO:0007669"/>
    <property type="project" value="UniProtKB-KW"/>
</dbReference>
<keyword evidence="1" id="KW-0479">Metal-binding</keyword>
<feature type="region of interest" description="Disordered" evidence="4">
    <location>
        <begin position="78"/>
        <end position="166"/>
    </location>
</feature>
<protein>
    <submittedName>
        <fullName evidence="6">CCHC-type domain-containing protein</fullName>
    </submittedName>
</protein>
<evidence type="ECO:0000313" key="5">
    <source>
        <dbReference type="Proteomes" id="UP000887574"/>
    </source>
</evidence>
<evidence type="ECO:0000256" key="1">
    <source>
        <dbReference type="ARBA" id="ARBA00022723"/>
    </source>
</evidence>
<proteinExistence type="predicted"/>
<keyword evidence="3" id="KW-0862">Zinc</keyword>
<feature type="compositionally biased region" description="Basic residues" evidence="4">
    <location>
        <begin position="152"/>
        <end position="162"/>
    </location>
</feature>
<keyword evidence="5" id="KW-1185">Reference proteome</keyword>
<dbReference type="Proteomes" id="UP000887574">
    <property type="component" value="Unplaced"/>
</dbReference>
<feature type="region of interest" description="Disordered" evidence="4">
    <location>
        <begin position="1"/>
        <end position="43"/>
    </location>
</feature>
<dbReference type="PANTHER" id="PTHR31437">
    <property type="entry name" value="SREK1IP1 FAMILY MEMBER"/>
    <property type="match status" value="1"/>
</dbReference>
<evidence type="ECO:0000313" key="6">
    <source>
        <dbReference type="WBParaSite" id="jg14948"/>
    </source>
</evidence>
<evidence type="ECO:0000256" key="3">
    <source>
        <dbReference type="ARBA" id="ARBA00022833"/>
    </source>
</evidence>
<accession>A0A915D3C3</accession>
<reference evidence="6" key="1">
    <citation type="submission" date="2022-11" db="UniProtKB">
        <authorList>
            <consortium name="WormBaseParasite"/>
        </authorList>
    </citation>
    <scope>IDENTIFICATION</scope>
</reference>
<keyword evidence="2" id="KW-0863">Zinc-finger</keyword>
<dbReference type="PANTHER" id="PTHR31437:SF1">
    <property type="entry name" value="PROTEIN SREK1IP1"/>
    <property type="match status" value="1"/>
</dbReference>
<evidence type="ECO:0000256" key="2">
    <source>
        <dbReference type="ARBA" id="ARBA00022771"/>
    </source>
</evidence>
<name>A0A915D3C3_9BILA</name>
<dbReference type="AlphaFoldDB" id="A0A915D3C3"/>
<sequence length="204" mass="22713">MSNANFTPLGPNRKWPRDNSDPSASNTSGGPSRPTHGGFVDASGEVLVKPPVTGACRKCGFTGHLPYQCRNFIQLPSKSSNHTSQIDVSSTSSEGEYETPLKSAKKEKKAMKKEAKKLKKIRKQVKKKVKEERRKRRRSPSSSSSSDSDERHKHKKKSKSTAKRNTSDVPLPLTVLIRTKFSDLGKNCFQLFNCTTLLILLVKQ</sequence>